<dbReference type="Gene3D" id="3.40.50.720">
    <property type="entry name" value="NAD(P)-binding Rossmann-like Domain"/>
    <property type="match status" value="1"/>
</dbReference>
<dbReference type="InterPro" id="IPR013328">
    <property type="entry name" value="6PGD_dom2"/>
</dbReference>
<feature type="region of interest" description="Disordered" evidence="1">
    <location>
        <begin position="52"/>
        <end position="71"/>
    </location>
</feature>
<dbReference type="EMBL" id="JALLBG020000102">
    <property type="protein sequence ID" value="KAL3764685.1"/>
    <property type="molecule type" value="Genomic_DNA"/>
</dbReference>
<keyword evidence="5" id="KW-1185">Reference proteome</keyword>
<dbReference type="InterPro" id="IPR013752">
    <property type="entry name" value="KPA_reductase"/>
</dbReference>
<dbReference type="Proteomes" id="UP001530293">
    <property type="component" value="Unassembled WGS sequence"/>
</dbReference>
<dbReference type="PANTHER" id="PTHR21708:SF26">
    <property type="entry name" value="2-DEHYDROPANTOATE 2-REDUCTASE"/>
    <property type="match status" value="1"/>
</dbReference>
<accession>A0ABD3MW33</accession>
<sequence>MHPPLPLQPNLRSQRPACHHSMSRPIYFLCMAIALQFVPDNEVFVSALSSSSQLPSSTKPLETSSTTTTDASGKTTRIAIVGAGAVGSYYGGRIWESVRSRNDVNVMFHLRNVHYDHCSQHGIDVSSYHGDFTIPAEELLAFPTTEKMAQSVIDSCGDDKRKDDNGTFDWIICALKSTSLDEVPKLIGPLLSPESRLLVIMNGLIEDDLIQLLRKERESRGLDGPGCKAIYGGMALICSNRLSPGKISHTYGGKLVCGVAYSEDAGDDSGKWVESDKHAILDLFEPVLPVPFEFDPNLRRGRWWKNVWNLPFSGISVSMGGITIDKIVNDPSLRKLAYKVIDETIAVANADLRKHGCSRSELLGDETVSIELADVCNSLHF</sequence>
<comment type="caution">
    <text evidence="4">The sequence shown here is derived from an EMBL/GenBank/DDBJ whole genome shotgun (WGS) entry which is preliminary data.</text>
</comment>
<proteinExistence type="predicted"/>
<gene>
    <name evidence="4" type="ORF">ACHAWU_001515</name>
</gene>
<evidence type="ECO:0000313" key="5">
    <source>
        <dbReference type="Proteomes" id="UP001530293"/>
    </source>
</evidence>
<dbReference type="InterPro" id="IPR013332">
    <property type="entry name" value="KPR_N"/>
</dbReference>
<evidence type="ECO:0000256" key="1">
    <source>
        <dbReference type="SAM" id="MobiDB-lite"/>
    </source>
</evidence>
<dbReference type="AlphaFoldDB" id="A0ABD3MW33"/>
<feature type="domain" description="Ketopantoate reductase N-terminal" evidence="2">
    <location>
        <begin position="78"/>
        <end position="258"/>
    </location>
</feature>
<reference evidence="4 5" key="1">
    <citation type="submission" date="2024-10" db="EMBL/GenBank/DDBJ databases">
        <title>Updated reference genomes for cyclostephanoid diatoms.</title>
        <authorList>
            <person name="Roberts W.R."/>
            <person name="Alverson A.J."/>
        </authorList>
    </citation>
    <scope>NUCLEOTIDE SEQUENCE [LARGE SCALE GENOMIC DNA]</scope>
    <source>
        <strain evidence="4 5">AJA232-27</strain>
    </source>
</reference>
<dbReference type="PANTHER" id="PTHR21708">
    <property type="entry name" value="PROBABLE 2-DEHYDROPANTOATE 2-REDUCTASE"/>
    <property type="match status" value="1"/>
</dbReference>
<protein>
    <recommendedName>
        <fullName evidence="6">2-dehydropantoate 2-reductase</fullName>
    </recommendedName>
</protein>
<organism evidence="4 5">
    <name type="scientific">Discostella pseudostelligera</name>
    <dbReference type="NCBI Taxonomy" id="259834"/>
    <lineage>
        <taxon>Eukaryota</taxon>
        <taxon>Sar</taxon>
        <taxon>Stramenopiles</taxon>
        <taxon>Ochrophyta</taxon>
        <taxon>Bacillariophyta</taxon>
        <taxon>Coscinodiscophyceae</taxon>
        <taxon>Thalassiosirophycidae</taxon>
        <taxon>Stephanodiscales</taxon>
        <taxon>Stephanodiscaceae</taxon>
        <taxon>Discostella</taxon>
    </lineage>
</organism>
<evidence type="ECO:0000259" key="3">
    <source>
        <dbReference type="Pfam" id="PF08546"/>
    </source>
</evidence>
<evidence type="ECO:0000313" key="4">
    <source>
        <dbReference type="EMBL" id="KAL3764685.1"/>
    </source>
</evidence>
<dbReference type="Gene3D" id="1.10.1040.10">
    <property type="entry name" value="N-(1-d-carboxylethyl)-l-norvaline Dehydrogenase, domain 2"/>
    <property type="match status" value="1"/>
</dbReference>
<dbReference type="Pfam" id="PF02558">
    <property type="entry name" value="ApbA"/>
    <property type="match status" value="1"/>
</dbReference>
<feature type="domain" description="Ketopantoate reductase C-terminal" evidence="3">
    <location>
        <begin position="297"/>
        <end position="351"/>
    </location>
</feature>
<evidence type="ECO:0008006" key="6">
    <source>
        <dbReference type="Google" id="ProtNLM"/>
    </source>
</evidence>
<dbReference type="Pfam" id="PF08546">
    <property type="entry name" value="ApbA_C"/>
    <property type="match status" value="1"/>
</dbReference>
<dbReference type="InterPro" id="IPR051402">
    <property type="entry name" value="KPR-Related"/>
</dbReference>
<name>A0ABD3MW33_9STRA</name>
<evidence type="ECO:0000259" key="2">
    <source>
        <dbReference type="Pfam" id="PF02558"/>
    </source>
</evidence>